<evidence type="ECO:0000313" key="2">
    <source>
        <dbReference type="EMBL" id="RVW58991.1"/>
    </source>
</evidence>
<dbReference type="Proteomes" id="UP000288805">
    <property type="component" value="Unassembled WGS sequence"/>
</dbReference>
<dbReference type="AlphaFoldDB" id="A0A438FGC9"/>
<organism evidence="2 3">
    <name type="scientific">Vitis vinifera</name>
    <name type="common">Grape</name>
    <dbReference type="NCBI Taxonomy" id="29760"/>
    <lineage>
        <taxon>Eukaryota</taxon>
        <taxon>Viridiplantae</taxon>
        <taxon>Streptophyta</taxon>
        <taxon>Embryophyta</taxon>
        <taxon>Tracheophyta</taxon>
        <taxon>Spermatophyta</taxon>
        <taxon>Magnoliopsida</taxon>
        <taxon>eudicotyledons</taxon>
        <taxon>Gunneridae</taxon>
        <taxon>Pentapetalae</taxon>
        <taxon>rosids</taxon>
        <taxon>Vitales</taxon>
        <taxon>Vitaceae</taxon>
        <taxon>Viteae</taxon>
        <taxon>Vitis</taxon>
    </lineage>
</organism>
<dbReference type="SUPFAM" id="SSF56219">
    <property type="entry name" value="DNase I-like"/>
    <property type="match status" value="1"/>
</dbReference>
<accession>A0A438FGC9</accession>
<name>A0A438FGC9_VITVI</name>
<feature type="chain" id="PRO_5019578250" description="Reverse transcriptase domain-containing protein" evidence="1">
    <location>
        <begin position="25"/>
        <end position="566"/>
    </location>
</feature>
<dbReference type="PANTHER" id="PTHR46890">
    <property type="entry name" value="NON-LTR RETROLELEMENT REVERSE TRANSCRIPTASE-LIKE PROTEIN-RELATED"/>
    <property type="match status" value="1"/>
</dbReference>
<dbReference type="PANTHER" id="PTHR46890:SF50">
    <property type="entry name" value="RNA-DIRECTED DNA POLYMERASE, EUKARYOTA, REVERSE TRANSCRIPTASE ZINC-BINDING DOMAIN PROTEIN-RELATED"/>
    <property type="match status" value="1"/>
</dbReference>
<evidence type="ECO:0000313" key="3">
    <source>
        <dbReference type="Proteomes" id="UP000288805"/>
    </source>
</evidence>
<proteinExistence type="predicted"/>
<comment type="caution">
    <text evidence="2">The sequence shown here is derived from an EMBL/GenBank/DDBJ whole genome shotgun (WGS) entry which is preliminary data.</text>
</comment>
<gene>
    <name evidence="2" type="ORF">CK203_110737</name>
</gene>
<sequence>MRAFWKKLPGGLFFFFSFLWDGWGFGGGKRNYDVTVGLGGSSGELAVDPLSVILVDEMGKEKEGFGAFAKKALRKGTMEEERGVIEFWSNSCLAKFCHCLGMPTEGVEGEILKLLKRLIERRDHFEKVSGKKRKWQKSLRSNRELKKLECSVNYCGTGGGRQRGTGDFNMIRYHSERSRGGNLSPNMRGFLDVIEDLELRDLPFQGGRFTWSDSLSNRSKFRIDRFLISDEWEVHFPGVVQCILPKPVSDHFPVLFDGGRNKEVFGKIEVQKTLALNCVNFWDKMESCRSLSLEKEDSRREARENYKRRNQMDRIKINGRWITEDNGIKEEECRAFQKLLSATDEWRPNLSGLSFERLGSMEVEGWRNILQKRRFLVLCQILTETKLQVKTVSPWLSSSFLGKDLKDFKPISLVGGLYKWLAKVLANRLKLVLAKVISNAQNAFVEGRGLRQGDPLSPYLFMAMMEALSCFIKRAVREGILSPCQVRGLKVNLDKSELIPVCNVDNVEELASELGCKVGSLPSLYLGMPLGASFKFMTAWDGVDERFRKRLAMWTPNISQREGELP</sequence>
<dbReference type="Gene3D" id="3.60.10.10">
    <property type="entry name" value="Endonuclease/exonuclease/phosphatase"/>
    <property type="match status" value="1"/>
</dbReference>
<evidence type="ECO:0008006" key="4">
    <source>
        <dbReference type="Google" id="ProtNLM"/>
    </source>
</evidence>
<evidence type="ECO:0000256" key="1">
    <source>
        <dbReference type="SAM" id="SignalP"/>
    </source>
</evidence>
<protein>
    <recommendedName>
        <fullName evidence="4">Reverse transcriptase domain-containing protein</fullName>
    </recommendedName>
</protein>
<reference evidence="2 3" key="1">
    <citation type="journal article" date="2018" name="PLoS Genet.">
        <title>Population sequencing reveals clonal diversity and ancestral inbreeding in the grapevine cultivar Chardonnay.</title>
        <authorList>
            <person name="Roach M.J."/>
            <person name="Johnson D.L."/>
            <person name="Bohlmann J."/>
            <person name="van Vuuren H.J."/>
            <person name="Jones S.J."/>
            <person name="Pretorius I.S."/>
            <person name="Schmidt S.A."/>
            <person name="Borneman A.R."/>
        </authorList>
    </citation>
    <scope>NUCLEOTIDE SEQUENCE [LARGE SCALE GENOMIC DNA]</scope>
    <source>
        <strain evidence="3">cv. Chardonnay</strain>
        <tissue evidence="2">Leaf</tissue>
    </source>
</reference>
<dbReference type="InterPro" id="IPR036691">
    <property type="entry name" value="Endo/exonu/phosph_ase_sf"/>
</dbReference>
<feature type="signal peptide" evidence="1">
    <location>
        <begin position="1"/>
        <end position="24"/>
    </location>
</feature>
<dbReference type="InterPro" id="IPR052343">
    <property type="entry name" value="Retrotransposon-Effector_Assoc"/>
</dbReference>
<dbReference type="EMBL" id="QGNW01000914">
    <property type="protein sequence ID" value="RVW58991.1"/>
    <property type="molecule type" value="Genomic_DNA"/>
</dbReference>
<keyword evidence="1" id="KW-0732">Signal</keyword>